<evidence type="ECO:0000256" key="2">
    <source>
        <dbReference type="ARBA" id="ARBA00022729"/>
    </source>
</evidence>
<protein>
    <submittedName>
        <fullName evidence="4">Minor curlin subunit</fullName>
    </submittedName>
</protein>
<dbReference type="GO" id="GO:0009289">
    <property type="term" value="C:pilus"/>
    <property type="evidence" value="ECO:0007669"/>
    <property type="project" value="InterPro"/>
</dbReference>
<evidence type="ECO:0000313" key="5">
    <source>
        <dbReference type="Proteomes" id="UP000181981"/>
    </source>
</evidence>
<sequence length="219" mass="24038">MMIKSCYILLVLSLLSISAFSQVFMPDMSVEQFDLIDANELLNSSNSIIEQIGNQNTMVVIQQQEGVLSNVIISKQYNAENDAYINQVGSGHASVLVQKGSGNEANLWSDGEMTVSKAWQQGDDNTIYSFIRNEALIPKVAALIQVGNRNNIELALTGNGFVSEGWPKAAFIEQKGNDLEVIAKLDSYDSPVLVRQQSGTSGEGMRVNISNSDFYFPMK</sequence>
<name>A0A1I0K067_9BACT</name>
<reference evidence="4 5" key="1">
    <citation type="submission" date="2016-10" db="EMBL/GenBank/DDBJ databases">
        <authorList>
            <person name="de Groot N.N."/>
        </authorList>
    </citation>
    <scope>NUCLEOTIDE SEQUENCE [LARGE SCALE GENOMIC DNA]</scope>
    <source>
        <strain evidence="4 5">DSM 25947</strain>
    </source>
</reference>
<comment type="similarity">
    <text evidence="1">Belongs to the CsgA/CsgB family.</text>
</comment>
<proteinExistence type="inferred from homology"/>
<dbReference type="GO" id="GO:0007155">
    <property type="term" value="P:cell adhesion"/>
    <property type="evidence" value="ECO:0007669"/>
    <property type="project" value="InterPro"/>
</dbReference>
<accession>A0A1I0K067</accession>
<dbReference type="OrthoDB" id="828196at2"/>
<dbReference type="Pfam" id="PF07012">
    <property type="entry name" value="Curlin_rpt"/>
    <property type="match status" value="1"/>
</dbReference>
<feature type="chain" id="PRO_5010303992" evidence="3">
    <location>
        <begin position="22"/>
        <end position="219"/>
    </location>
</feature>
<evidence type="ECO:0000256" key="1">
    <source>
        <dbReference type="ARBA" id="ARBA00009766"/>
    </source>
</evidence>
<dbReference type="Proteomes" id="UP000181981">
    <property type="component" value="Unassembled WGS sequence"/>
</dbReference>
<organism evidence="4 5">
    <name type="scientific">Draconibacterium orientale</name>
    <dbReference type="NCBI Taxonomy" id="1168034"/>
    <lineage>
        <taxon>Bacteria</taxon>
        <taxon>Pseudomonadati</taxon>
        <taxon>Bacteroidota</taxon>
        <taxon>Bacteroidia</taxon>
        <taxon>Marinilabiliales</taxon>
        <taxon>Prolixibacteraceae</taxon>
        <taxon>Draconibacterium</taxon>
    </lineage>
</organism>
<gene>
    <name evidence="4" type="ORF">SAMN05444285_1742</name>
</gene>
<keyword evidence="2 3" id="KW-0732">Signal</keyword>
<feature type="signal peptide" evidence="3">
    <location>
        <begin position="1"/>
        <end position="21"/>
    </location>
</feature>
<dbReference type="AlphaFoldDB" id="A0A1I0K067"/>
<evidence type="ECO:0000313" key="4">
    <source>
        <dbReference type="EMBL" id="SEU16978.1"/>
    </source>
</evidence>
<dbReference type="RefSeq" id="WP_139178300.1">
    <property type="nucleotide sequence ID" value="NZ_FOHT01000074.1"/>
</dbReference>
<evidence type="ECO:0000256" key="3">
    <source>
        <dbReference type="SAM" id="SignalP"/>
    </source>
</evidence>
<dbReference type="EMBL" id="FOHT01000074">
    <property type="protein sequence ID" value="SEU16978.1"/>
    <property type="molecule type" value="Genomic_DNA"/>
</dbReference>
<dbReference type="InterPro" id="IPR009742">
    <property type="entry name" value="Curlin_rpt"/>
</dbReference>